<keyword evidence="1" id="KW-0732">Signal</keyword>
<name>A0A219B315_9SPHN</name>
<dbReference type="EMBL" id="NFZT01000001">
    <property type="protein sequence ID" value="OWV32536.1"/>
    <property type="molecule type" value="Genomic_DNA"/>
</dbReference>
<protein>
    <submittedName>
        <fullName evidence="2">Uncharacterized protein</fullName>
    </submittedName>
</protein>
<evidence type="ECO:0000313" key="2">
    <source>
        <dbReference type="EMBL" id="OWV32536.1"/>
    </source>
</evidence>
<reference evidence="3" key="1">
    <citation type="submission" date="2017-05" db="EMBL/GenBank/DDBJ databases">
        <authorList>
            <person name="Lin X."/>
        </authorList>
    </citation>
    <scope>NUCLEOTIDE SEQUENCE [LARGE SCALE GENOMIC DNA]</scope>
    <source>
        <strain evidence="3">JLT2012</strain>
    </source>
</reference>
<keyword evidence="3" id="KW-1185">Reference proteome</keyword>
<feature type="signal peptide" evidence="1">
    <location>
        <begin position="1"/>
        <end position="24"/>
    </location>
</feature>
<dbReference type="AlphaFoldDB" id="A0A219B315"/>
<organism evidence="2 3">
    <name type="scientific">Pacificimonas flava</name>
    <dbReference type="NCBI Taxonomy" id="1234595"/>
    <lineage>
        <taxon>Bacteria</taxon>
        <taxon>Pseudomonadati</taxon>
        <taxon>Pseudomonadota</taxon>
        <taxon>Alphaproteobacteria</taxon>
        <taxon>Sphingomonadales</taxon>
        <taxon>Sphingosinicellaceae</taxon>
        <taxon>Pacificimonas</taxon>
    </lineage>
</organism>
<proteinExistence type="predicted"/>
<evidence type="ECO:0000313" key="3">
    <source>
        <dbReference type="Proteomes" id="UP000198462"/>
    </source>
</evidence>
<feature type="chain" id="PRO_5012035918" evidence="1">
    <location>
        <begin position="25"/>
        <end position="131"/>
    </location>
</feature>
<dbReference type="RefSeq" id="WP_088711333.1">
    <property type="nucleotide sequence ID" value="NZ_NFZT01000001.1"/>
</dbReference>
<sequence>MIRRATVMAATAILLATAHSAALAANSRVLDMAEQARERRAELLTNYPDFETVDEAIRTDCAAKVEGEAASGPFCDCGAALVMTLWTAGADPKMLPRLNAYLEDPTEAAAQDLLSYQGAELYRPLCSQAVR</sequence>
<accession>A0A219B315</accession>
<dbReference type="OrthoDB" id="7605589at2"/>
<comment type="caution">
    <text evidence="2">The sequence shown here is derived from an EMBL/GenBank/DDBJ whole genome shotgun (WGS) entry which is preliminary data.</text>
</comment>
<gene>
    <name evidence="2" type="ORF">B5C34_03100</name>
</gene>
<dbReference type="Proteomes" id="UP000198462">
    <property type="component" value="Unassembled WGS sequence"/>
</dbReference>
<evidence type="ECO:0000256" key="1">
    <source>
        <dbReference type="SAM" id="SignalP"/>
    </source>
</evidence>